<name>A0A2V1HLF1_9MICO</name>
<evidence type="ECO:0000313" key="1">
    <source>
        <dbReference type="EMBL" id="PVZ93265.1"/>
    </source>
</evidence>
<sequence length="148" mass="16472">MVPARRRVRCAGPEGRLDVSEESERRLFGRQRRANSDAPRDRRYVVKVNADEDAKLRARAVVAGVTVPRLMFESGMNANVETSTDRKQAIAELFAVSRLLGTVANNVNQLAKFANTEGQFPVEAASVVEEYRQLTARIDETIRRLAGA</sequence>
<gene>
    <name evidence="1" type="ORF">DDQ50_16325</name>
</gene>
<dbReference type="Proteomes" id="UP000244893">
    <property type="component" value="Unassembled WGS sequence"/>
</dbReference>
<accession>A0A2V1HLF1</accession>
<dbReference type="OrthoDB" id="5122470at2"/>
<evidence type="ECO:0000313" key="2">
    <source>
        <dbReference type="Proteomes" id="UP000244893"/>
    </source>
</evidence>
<dbReference type="InterPro" id="IPR053842">
    <property type="entry name" value="NikA-like"/>
</dbReference>
<dbReference type="EMBL" id="QEOP01000005">
    <property type="protein sequence ID" value="PVZ93265.1"/>
    <property type="molecule type" value="Genomic_DNA"/>
</dbReference>
<keyword evidence="2" id="KW-1185">Reference proteome</keyword>
<proteinExistence type="predicted"/>
<reference evidence="1 2" key="1">
    <citation type="submission" date="2018-05" db="EMBL/GenBank/DDBJ databases">
        <title>Amnibacterium sp. M8JJ-5, whole genome shotgun sequence.</title>
        <authorList>
            <person name="Tuo L."/>
        </authorList>
    </citation>
    <scope>NUCLEOTIDE SEQUENCE [LARGE SCALE GENOMIC DNA]</scope>
    <source>
        <strain evidence="1 2">M8JJ-5</strain>
    </source>
</reference>
<dbReference type="RefSeq" id="WP_116757861.1">
    <property type="nucleotide sequence ID" value="NZ_JBHUEX010000002.1"/>
</dbReference>
<dbReference type="Pfam" id="PF21983">
    <property type="entry name" value="NikA-like"/>
    <property type="match status" value="1"/>
</dbReference>
<dbReference type="AlphaFoldDB" id="A0A2V1HLF1"/>
<organism evidence="1 2">
    <name type="scientific">Amnibacterium flavum</name>
    <dbReference type="NCBI Taxonomy" id="2173173"/>
    <lineage>
        <taxon>Bacteria</taxon>
        <taxon>Bacillati</taxon>
        <taxon>Actinomycetota</taxon>
        <taxon>Actinomycetes</taxon>
        <taxon>Micrococcales</taxon>
        <taxon>Microbacteriaceae</taxon>
        <taxon>Amnibacterium</taxon>
    </lineage>
</organism>
<comment type="caution">
    <text evidence="1">The sequence shown here is derived from an EMBL/GenBank/DDBJ whole genome shotgun (WGS) entry which is preliminary data.</text>
</comment>
<protein>
    <submittedName>
        <fullName evidence="1">Plasmid mobilization relaxosome protein MobC</fullName>
    </submittedName>
</protein>